<dbReference type="Gene3D" id="3.90.70.10">
    <property type="entry name" value="Cysteine proteinases"/>
    <property type="match status" value="1"/>
</dbReference>
<feature type="compositionally biased region" description="Basic residues" evidence="11">
    <location>
        <begin position="19"/>
        <end position="30"/>
    </location>
</feature>
<dbReference type="EMBL" id="AGNL01047926">
    <property type="protein sequence ID" value="EJK46167.1"/>
    <property type="molecule type" value="Genomic_DNA"/>
</dbReference>
<dbReference type="InterPro" id="IPR038765">
    <property type="entry name" value="Papain-like_cys_pep_sf"/>
</dbReference>
<feature type="domain" description="GRF-type" evidence="13">
    <location>
        <begin position="193"/>
        <end position="235"/>
    </location>
</feature>
<evidence type="ECO:0000259" key="13">
    <source>
        <dbReference type="PROSITE" id="PS51999"/>
    </source>
</evidence>
<keyword evidence="6 9" id="KW-0788">Thiol protease</keyword>
<dbReference type="PROSITE" id="PS51999">
    <property type="entry name" value="ZF_GRF"/>
    <property type="match status" value="1"/>
</dbReference>
<dbReference type="PANTHER" id="PTHR10183:SF379">
    <property type="entry name" value="CALPAIN-5"/>
    <property type="match status" value="1"/>
</dbReference>
<dbReference type="Pfam" id="PF00648">
    <property type="entry name" value="Peptidase_C2"/>
    <property type="match status" value="2"/>
</dbReference>
<feature type="region of interest" description="Disordered" evidence="11">
    <location>
        <begin position="87"/>
        <end position="126"/>
    </location>
</feature>
<keyword evidence="7" id="KW-0862">Zinc</keyword>
<evidence type="ECO:0000256" key="5">
    <source>
        <dbReference type="ARBA" id="ARBA00022801"/>
    </source>
</evidence>
<dbReference type="PROSITE" id="PS00139">
    <property type="entry name" value="THIOL_PROTEASE_CYS"/>
    <property type="match status" value="1"/>
</dbReference>
<dbReference type="OrthoDB" id="205770at2759"/>
<reference evidence="14 15" key="1">
    <citation type="journal article" date="2012" name="Genome Biol.">
        <title>Genome and low-iron response of an oceanic diatom adapted to chronic iron limitation.</title>
        <authorList>
            <person name="Lommer M."/>
            <person name="Specht M."/>
            <person name="Roy A.S."/>
            <person name="Kraemer L."/>
            <person name="Andreson R."/>
            <person name="Gutowska M.A."/>
            <person name="Wolf J."/>
            <person name="Bergner S.V."/>
            <person name="Schilhabel M.B."/>
            <person name="Klostermeier U.C."/>
            <person name="Beiko R.G."/>
            <person name="Rosenstiel P."/>
            <person name="Hippler M."/>
            <person name="Laroche J."/>
        </authorList>
    </citation>
    <scope>NUCLEOTIDE SEQUENCE [LARGE SCALE GENOMIC DNA]</scope>
    <source>
        <strain evidence="14 15">CCMP1005</strain>
    </source>
</reference>
<feature type="active site" evidence="9">
    <location>
        <position position="550"/>
    </location>
</feature>
<dbReference type="GO" id="GO:0004198">
    <property type="term" value="F:calcium-dependent cysteine-type endopeptidase activity"/>
    <property type="evidence" value="ECO:0007669"/>
    <property type="project" value="InterPro"/>
</dbReference>
<keyword evidence="3" id="KW-0479">Metal-binding</keyword>
<evidence type="ECO:0000313" key="14">
    <source>
        <dbReference type="EMBL" id="EJK46167.1"/>
    </source>
</evidence>
<evidence type="ECO:0000256" key="7">
    <source>
        <dbReference type="ARBA" id="ARBA00022833"/>
    </source>
</evidence>
<evidence type="ECO:0000259" key="12">
    <source>
        <dbReference type="PROSITE" id="PS50203"/>
    </source>
</evidence>
<sequence>MQCLVIQTRMVTLVFDGPRKKRKTDQKKKATNPYLKQTKEKLQAGRNPKETKKKKNSGRQLKDHNLPTDRELQSGLVYQEDVDHVRQSVSCGPAKKQSSLKRKPSKSNNDAFNSDEDETDNEPRSAEEYAKQQYTTRVRHQLPPLLYHDPVFVAGDPASIDGVHKVAAKKRKGKADDEDQRREGLLAITPPKCRCRPAQSCKLAYSTREHNLGKPYYTCAKSSSRCNHFSWAFQSHTLHWYRFGAFNGHCLVHPVHGPRASDLVQGKVGDCWFLSALAVVAERPDLINRLLVRSTDVISVDDDEGAADSYGVVEMKLFVDGFWETVTVDDFLPCLVDQGRRTEECALQRAMKESLKDMGVDREVLEAATKPPTTKNASSKFDRLAIADRSRATLLEAKEFLHQDRFSRDPSFRANPTSPFFDCLRPLEREVAMSDLAYSKTTSNQVIRVCGTCLLVILQTHFLFCGIIQLWVPFLEKAYSKVHGSYKAISGGQVEEAFLDLTGAPTAMWIFDSPTFEAVKFWNELMTFRREELPMGCGTSQSQVGVVGMHAYSILDVREIKNVRYDFFLNEAVRGMGGVSGFVDTAAQGIVRLLRIRNPHGRGEWQGNFSDKSPIWKQLLKSMGDQEPDGAVVDLTDQAAKKDSGLERTMRNDGTFWIDYDSFLQAFHNVDVVFAFKGNHAKSFGSTFPHKKSTHRTTRAFELSVIGRQPGETAVSDTVEVYVSIIQKTKRGARHGRSDRMKSYKPCDTGILVGTRNGNSLDFDAVDGRFFGLTRNGHIRIMLERRESDKRYVLMPISFGHPAATDEERSFVVRVVANSPLMVREMPKCPPLQHVIQEFCFGQKIRQLSTAGTSRHIGKQGARSTVFEEKDGNSFLFKIIRIDCLGGEGGTVLLYLVVNDRRVLKSDVSTPFYFTVDINCKGMLCRTAQGLEESEITTKGKMFEASWRRFTLDFKNEDRSRLLCCCVQSGVQYQMGSIKVSKTCGIGKGPISKFVVASPGKRKRDCDHGRYSDYEENGIFASTESPRGGAVSDCVNLLDFSQPIESNRPQQPIVIDGGPDATLEAAIRASQKDAYANEIEKAIAISLQEQ</sequence>
<keyword evidence="2 9" id="KW-0645">Protease</keyword>
<dbReference type="Proteomes" id="UP000266841">
    <property type="component" value="Unassembled WGS sequence"/>
</dbReference>
<gene>
    <name evidence="14" type="ORF">THAOC_35178</name>
</gene>
<evidence type="ECO:0000256" key="4">
    <source>
        <dbReference type="ARBA" id="ARBA00022771"/>
    </source>
</evidence>
<evidence type="ECO:0000256" key="10">
    <source>
        <dbReference type="PROSITE-ProRule" id="PRU01343"/>
    </source>
</evidence>
<keyword evidence="15" id="KW-1185">Reference proteome</keyword>
<dbReference type="SMART" id="SM00230">
    <property type="entry name" value="CysPc"/>
    <property type="match status" value="1"/>
</dbReference>
<keyword evidence="4 10" id="KW-0863">Zinc-finger</keyword>
<comment type="caution">
    <text evidence="14">The sequence shown here is derived from an EMBL/GenBank/DDBJ whole genome shotgun (WGS) entry which is preliminary data.</text>
</comment>
<dbReference type="InterPro" id="IPR022684">
    <property type="entry name" value="Calpain_cysteine_protease"/>
</dbReference>
<dbReference type="AlphaFoldDB" id="K0RHU2"/>
<dbReference type="PRINTS" id="PR00704">
    <property type="entry name" value="CALPAIN"/>
</dbReference>
<comment type="similarity">
    <text evidence="1">Belongs to the peptidase C2 family.</text>
</comment>
<accession>K0RHU2</accession>
<dbReference type="InterPro" id="IPR000169">
    <property type="entry name" value="Pept_cys_AS"/>
</dbReference>
<dbReference type="PROSITE" id="PS50203">
    <property type="entry name" value="CALPAIN_CAT"/>
    <property type="match status" value="1"/>
</dbReference>
<protein>
    <submittedName>
        <fullName evidence="14">Uncharacterized protein</fullName>
    </submittedName>
</protein>
<name>K0RHU2_THAOC</name>
<evidence type="ECO:0000256" key="2">
    <source>
        <dbReference type="ARBA" id="ARBA00022670"/>
    </source>
</evidence>
<evidence type="ECO:0000256" key="8">
    <source>
        <dbReference type="PIRSR" id="PIRSR622684-1"/>
    </source>
</evidence>
<feature type="active site" evidence="9">
    <location>
        <position position="271"/>
    </location>
</feature>
<evidence type="ECO:0000256" key="11">
    <source>
        <dbReference type="SAM" id="MobiDB-lite"/>
    </source>
</evidence>
<organism evidence="14 15">
    <name type="scientific">Thalassiosira oceanica</name>
    <name type="common">Marine diatom</name>
    <dbReference type="NCBI Taxonomy" id="159749"/>
    <lineage>
        <taxon>Eukaryota</taxon>
        <taxon>Sar</taxon>
        <taxon>Stramenopiles</taxon>
        <taxon>Ochrophyta</taxon>
        <taxon>Bacillariophyta</taxon>
        <taxon>Coscinodiscophyceae</taxon>
        <taxon>Thalassiosirophycidae</taxon>
        <taxon>Thalassiosirales</taxon>
        <taxon>Thalassiosiraceae</taxon>
        <taxon>Thalassiosira</taxon>
    </lineage>
</organism>
<evidence type="ECO:0000256" key="9">
    <source>
        <dbReference type="PROSITE-ProRule" id="PRU00239"/>
    </source>
</evidence>
<feature type="compositionally biased region" description="Basic and acidic residues" evidence="11">
    <location>
        <begin position="60"/>
        <end position="72"/>
    </location>
</feature>
<dbReference type="GO" id="GO:0008270">
    <property type="term" value="F:zinc ion binding"/>
    <property type="evidence" value="ECO:0007669"/>
    <property type="project" value="UniProtKB-KW"/>
</dbReference>
<evidence type="ECO:0000256" key="3">
    <source>
        <dbReference type="ARBA" id="ARBA00022723"/>
    </source>
</evidence>
<evidence type="ECO:0000313" key="15">
    <source>
        <dbReference type="Proteomes" id="UP000266841"/>
    </source>
</evidence>
<dbReference type="InterPro" id="IPR010666">
    <property type="entry name" value="Znf_GRF"/>
</dbReference>
<dbReference type="SUPFAM" id="SSF54001">
    <property type="entry name" value="Cysteine proteinases"/>
    <property type="match status" value="2"/>
</dbReference>
<keyword evidence="5 9" id="KW-0378">Hydrolase</keyword>
<feature type="region of interest" description="Disordered" evidence="11">
    <location>
        <begin position="17"/>
        <end position="72"/>
    </location>
</feature>
<dbReference type="GO" id="GO:0006508">
    <property type="term" value="P:proteolysis"/>
    <property type="evidence" value="ECO:0007669"/>
    <property type="project" value="UniProtKB-KW"/>
</dbReference>
<dbReference type="InterPro" id="IPR001300">
    <property type="entry name" value="Peptidase_C2_calpain_cat"/>
</dbReference>
<feature type="domain" description="Calpain catalytic" evidence="12">
    <location>
        <begin position="238"/>
        <end position="676"/>
    </location>
</feature>
<dbReference type="PANTHER" id="PTHR10183">
    <property type="entry name" value="CALPAIN"/>
    <property type="match status" value="1"/>
</dbReference>
<feature type="compositionally biased region" description="Basic and acidic residues" evidence="11">
    <location>
        <begin position="37"/>
        <end position="50"/>
    </location>
</feature>
<dbReference type="eggNOG" id="KOG0045">
    <property type="taxonomic scope" value="Eukaryota"/>
</dbReference>
<evidence type="ECO:0000256" key="6">
    <source>
        <dbReference type="ARBA" id="ARBA00022807"/>
    </source>
</evidence>
<evidence type="ECO:0000256" key="1">
    <source>
        <dbReference type="ARBA" id="ARBA00007623"/>
    </source>
</evidence>
<proteinExistence type="inferred from homology"/>
<feature type="active site" evidence="8 9">
    <location>
        <position position="598"/>
    </location>
</feature>